<organism evidence="7 8">
    <name type="scientific">Lepraria neglecta</name>
    <dbReference type="NCBI Taxonomy" id="209136"/>
    <lineage>
        <taxon>Eukaryota</taxon>
        <taxon>Fungi</taxon>
        <taxon>Dikarya</taxon>
        <taxon>Ascomycota</taxon>
        <taxon>Pezizomycotina</taxon>
        <taxon>Lecanoromycetes</taxon>
        <taxon>OSLEUM clade</taxon>
        <taxon>Lecanoromycetidae</taxon>
        <taxon>Lecanorales</taxon>
        <taxon>Lecanorineae</taxon>
        <taxon>Stereocaulaceae</taxon>
        <taxon>Lepraria</taxon>
    </lineage>
</organism>
<name>A0AAD9Z685_9LECA</name>
<dbReference type="InterPro" id="IPR050930">
    <property type="entry name" value="MFS_Vesicular_Transporter"/>
</dbReference>
<dbReference type="GO" id="GO:0022857">
    <property type="term" value="F:transmembrane transporter activity"/>
    <property type="evidence" value="ECO:0007669"/>
    <property type="project" value="TreeGrafter"/>
</dbReference>
<evidence type="ECO:0000256" key="4">
    <source>
        <dbReference type="ARBA" id="ARBA00022989"/>
    </source>
</evidence>
<dbReference type="Gene3D" id="1.20.1250.20">
    <property type="entry name" value="MFS general substrate transporter like domains"/>
    <property type="match status" value="1"/>
</dbReference>
<evidence type="ECO:0000256" key="2">
    <source>
        <dbReference type="ARBA" id="ARBA00022448"/>
    </source>
</evidence>
<keyword evidence="2" id="KW-0813">Transport</keyword>
<evidence type="ECO:0000256" key="1">
    <source>
        <dbReference type="ARBA" id="ARBA00004141"/>
    </source>
</evidence>
<protein>
    <recommendedName>
        <fullName evidence="9">Major facilitator superfamily (MFS) profile domain-containing protein</fullName>
    </recommendedName>
</protein>
<dbReference type="Proteomes" id="UP001276659">
    <property type="component" value="Unassembled WGS sequence"/>
</dbReference>
<dbReference type="PANTHER" id="PTHR23506">
    <property type="entry name" value="GH10249P"/>
    <property type="match status" value="1"/>
</dbReference>
<comment type="subcellular location">
    <subcellularLocation>
        <location evidence="1">Membrane</location>
        <topology evidence="1">Multi-pass membrane protein</topology>
    </subcellularLocation>
</comment>
<evidence type="ECO:0008006" key="9">
    <source>
        <dbReference type="Google" id="ProtNLM"/>
    </source>
</evidence>
<dbReference type="SUPFAM" id="SSF103473">
    <property type="entry name" value="MFS general substrate transporter"/>
    <property type="match status" value="1"/>
</dbReference>
<feature type="transmembrane region" description="Helical" evidence="6">
    <location>
        <begin position="101"/>
        <end position="122"/>
    </location>
</feature>
<reference evidence="7" key="1">
    <citation type="submission" date="2022-11" db="EMBL/GenBank/DDBJ databases">
        <title>Chromosomal genome sequence assembly and mating type (MAT) locus characterization of the leprose asexual lichenized fungus Lepraria neglecta (Nyl.) Erichsen.</title>
        <authorList>
            <person name="Allen J.L."/>
            <person name="Pfeffer B."/>
        </authorList>
    </citation>
    <scope>NUCLEOTIDE SEQUENCE</scope>
    <source>
        <strain evidence="7">Allen 5258</strain>
    </source>
</reference>
<keyword evidence="8" id="KW-1185">Reference proteome</keyword>
<proteinExistence type="predicted"/>
<dbReference type="EMBL" id="JASNWA010000008">
    <property type="protein sequence ID" value="KAK3170557.1"/>
    <property type="molecule type" value="Genomic_DNA"/>
</dbReference>
<gene>
    <name evidence="7" type="ORF">OEA41_002638</name>
</gene>
<comment type="caution">
    <text evidence="7">The sequence shown here is derived from an EMBL/GenBank/DDBJ whole genome shotgun (WGS) entry which is preliminary data.</text>
</comment>
<keyword evidence="3 6" id="KW-0812">Transmembrane</keyword>
<evidence type="ECO:0000313" key="7">
    <source>
        <dbReference type="EMBL" id="KAK3170557.1"/>
    </source>
</evidence>
<dbReference type="PANTHER" id="PTHR23506:SF23">
    <property type="entry name" value="GH10249P"/>
    <property type="match status" value="1"/>
</dbReference>
<evidence type="ECO:0000256" key="5">
    <source>
        <dbReference type="ARBA" id="ARBA00023136"/>
    </source>
</evidence>
<feature type="transmembrane region" description="Helical" evidence="6">
    <location>
        <begin position="128"/>
        <end position="146"/>
    </location>
</feature>
<dbReference type="GO" id="GO:0016020">
    <property type="term" value="C:membrane"/>
    <property type="evidence" value="ECO:0007669"/>
    <property type="project" value="UniProtKB-SubCell"/>
</dbReference>
<feature type="transmembrane region" description="Helical" evidence="6">
    <location>
        <begin position="158"/>
        <end position="180"/>
    </location>
</feature>
<keyword evidence="5 6" id="KW-0472">Membrane</keyword>
<dbReference type="InterPro" id="IPR036259">
    <property type="entry name" value="MFS_trans_sf"/>
</dbReference>
<accession>A0AAD9Z685</accession>
<sequence length="188" mass="19917">MTIASQDKDYKDDIDFKEAGAESPAMNTAVLAPHAKGLPGKSPADLPPTSSSRLPAILCLLVSPRLSAALWCTLLQAAMMTSFDAVLPLQVHEAFGWSSTGAGLIFLPLLLPCFTGPIIGAASDGYGARWPAVVDFLFGCPGFICLRFVTQNTLRQKALLCTLLVIDGLGINLAMIPLFAEFAHVIDA</sequence>
<evidence type="ECO:0000256" key="3">
    <source>
        <dbReference type="ARBA" id="ARBA00022692"/>
    </source>
</evidence>
<dbReference type="AlphaFoldDB" id="A0AAD9Z685"/>
<evidence type="ECO:0000256" key="6">
    <source>
        <dbReference type="SAM" id="Phobius"/>
    </source>
</evidence>
<keyword evidence="4 6" id="KW-1133">Transmembrane helix</keyword>
<evidence type="ECO:0000313" key="8">
    <source>
        <dbReference type="Proteomes" id="UP001276659"/>
    </source>
</evidence>